<dbReference type="EMBL" id="CP151506">
    <property type="protein sequence ID" value="WZN62903.1"/>
    <property type="molecule type" value="Genomic_DNA"/>
</dbReference>
<accession>A0AAX4P9S3</accession>
<dbReference type="PANTHER" id="PTHR21451:SF19">
    <property type="entry name" value="ACTIVATED IN BLOCKED UNFOLDED PROTEIN RESPONSE"/>
    <property type="match status" value="1"/>
</dbReference>
<comment type="catalytic activity">
    <reaction evidence="5 6">
        <text>L-lysyl(79)-[histone H3] + 3 S-adenosyl-L-methionine = N(6),N(6),N(6)-trimethyl-L-lysyl(79)-[histone H3] + 3 S-adenosyl-L-homocysteine + 3 H(+)</text>
        <dbReference type="Rhea" id="RHEA:60328"/>
        <dbReference type="Rhea" id="RHEA-COMP:15549"/>
        <dbReference type="Rhea" id="RHEA-COMP:15552"/>
        <dbReference type="ChEBI" id="CHEBI:15378"/>
        <dbReference type="ChEBI" id="CHEBI:29969"/>
        <dbReference type="ChEBI" id="CHEBI:57856"/>
        <dbReference type="ChEBI" id="CHEBI:59789"/>
        <dbReference type="ChEBI" id="CHEBI:61961"/>
        <dbReference type="EC" id="2.1.1.360"/>
    </reaction>
</comment>
<keyword evidence="6" id="KW-0808">Transferase</keyword>
<evidence type="ECO:0000256" key="6">
    <source>
        <dbReference type="RuleBase" id="RU271113"/>
    </source>
</evidence>
<evidence type="ECO:0000313" key="8">
    <source>
        <dbReference type="EMBL" id="WZN62903.1"/>
    </source>
</evidence>
<dbReference type="AlphaFoldDB" id="A0AAX4P9S3"/>
<dbReference type="PANTHER" id="PTHR21451">
    <property type="entry name" value="HISTONE H3 METHYLTRANSFERASE"/>
    <property type="match status" value="1"/>
</dbReference>
<keyword evidence="9" id="KW-1185">Reference proteome</keyword>
<comment type="miscellaneous">
    <text evidence="6">In contrast to other lysine histone methyltransferases, it does not contain a SET domain, suggesting the existence of another mechanism for methylation of lysine residues of histones.</text>
</comment>
<organism evidence="8 9">
    <name type="scientific">Chloropicon roscoffensis</name>
    <dbReference type="NCBI Taxonomy" id="1461544"/>
    <lineage>
        <taxon>Eukaryota</taxon>
        <taxon>Viridiplantae</taxon>
        <taxon>Chlorophyta</taxon>
        <taxon>Chloropicophyceae</taxon>
        <taxon>Chloropicales</taxon>
        <taxon>Chloropicaceae</taxon>
        <taxon>Chloropicon</taxon>
    </lineage>
</organism>
<dbReference type="GO" id="GO:0005634">
    <property type="term" value="C:nucleus"/>
    <property type="evidence" value="ECO:0007669"/>
    <property type="project" value="UniProtKB-SubCell"/>
</dbReference>
<dbReference type="EC" id="2.1.1.360" evidence="1 6"/>
<dbReference type="InterPro" id="IPR025789">
    <property type="entry name" value="DOT1_dom"/>
</dbReference>
<dbReference type="GO" id="GO:0140956">
    <property type="term" value="F:histone H3K79 trimethyltransferase activity"/>
    <property type="evidence" value="ECO:0007669"/>
    <property type="project" value="UniProtKB-EC"/>
</dbReference>
<evidence type="ECO:0000259" key="7">
    <source>
        <dbReference type="PROSITE" id="PS51569"/>
    </source>
</evidence>
<sequence length="206" mass="22304">MERAFSDLDRDAGLEIAERSHQARQRVQGSSYFYGELDLKAQLEVLARAGARKGGVFVDLGSGLGKMVLAAALPGVFSECRGVEILPELHESAVKARGALLADLAGRGLPPPSEVSLRCGDMLREESVADADVVFVFATCFPPEVMSSLETKLSEEMRRGARLVLVSKQLAGCCADFVPFGDNNGYLSVGQTHSKWNLDCFFYVRA</sequence>
<dbReference type="InterPro" id="IPR029063">
    <property type="entry name" value="SAM-dependent_MTases_sf"/>
</dbReference>
<keyword evidence="3 6" id="KW-0156">Chromatin regulator</keyword>
<feature type="domain" description="DOT1" evidence="7">
    <location>
        <begin position="1"/>
        <end position="206"/>
    </location>
</feature>
<dbReference type="InterPro" id="IPR030445">
    <property type="entry name" value="H3-K79_meTrfase"/>
</dbReference>
<keyword evidence="6" id="KW-0539">Nucleus</keyword>
<keyword evidence="6" id="KW-0489">Methyltransferase</keyword>
<keyword evidence="6" id="KW-0949">S-adenosyl-L-methionine</keyword>
<dbReference type="Gene3D" id="3.40.50.150">
    <property type="entry name" value="Vaccinia Virus protein VP39"/>
    <property type="match status" value="1"/>
</dbReference>
<evidence type="ECO:0000256" key="5">
    <source>
        <dbReference type="ARBA" id="ARBA00047770"/>
    </source>
</evidence>
<comment type="subcellular location">
    <subcellularLocation>
        <location evidence="6">Nucleus</location>
    </subcellularLocation>
</comment>
<protein>
    <recommendedName>
        <fullName evidence="2 6">Histone-lysine N-methyltransferase, H3 lysine-79 specific</fullName>
        <ecNumber evidence="1 6">2.1.1.360</ecNumber>
    </recommendedName>
    <alternativeName>
        <fullName evidence="4 6">Histone H3-K79 methyltransferase</fullName>
    </alternativeName>
</protein>
<gene>
    <name evidence="8" type="ORF">HKI87_06g44480</name>
</gene>
<proteinExistence type="inferred from homology"/>
<dbReference type="PROSITE" id="PS51569">
    <property type="entry name" value="DOT1"/>
    <property type="match status" value="1"/>
</dbReference>
<dbReference type="SUPFAM" id="SSF53335">
    <property type="entry name" value="S-adenosyl-L-methionine-dependent methyltransferases"/>
    <property type="match status" value="1"/>
</dbReference>
<dbReference type="GO" id="GO:0051726">
    <property type="term" value="P:regulation of cell cycle"/>
    <property type="evidence" value="ECO:0007669"/>
    <property type="project" value="InterPro"/>
</dbReference>
<dbReference type="GO" id="GO:0032259">
    <property type="term" value="P:methylation"/>
    <property type="evidence" value="ECO:0007669"/>
    <property type="project" value="UniProtKB-KW"/>
</dbReference>
<comment type="function">
    <text evidence="6">Histone methyltransferase that specifically trimethylates histone H3 to form H3K79me3. This methylation is required for telomere silencing and for the pachytene checkpoint during the meiotic cell cycle by allowing the recruitment of RAD9 to double strand breaks. Nucleosomes are preferred as substrate compared to free histone.</text>
</comment>
<comment type="similarity">
    <text evidence="6">Belongs to the class I-like SAM-binding methyltransferase superfamily. DOT1 family.</text>
</comment>
<evidence type="ECO:0000256" key="4">
    <source>
        <dbReference type="ARBA" id="ARBA00029821"/>
    </source>
</evidence>
<name>A0AAX4P9S3_9CHLO</name>
<reference evidence="8 9" key="1">
    <citation type="submission" date="2024-03" db="EMBL/GenBank/DDBJ databases">
        <title>Complete genome sequence of the green alga Chloropicon roscoffensis RCC1871.</title>
        <authorList>
            <person name="Lemieux C."/>
            <person name="Pombert J.-F."/>
            <person name="Otis C."/>
            <person name="Turmel M."/>
        </authorList>
    </citation>
    <scope>NUCLEOTIDE SEQUENCE [LARGE SCALE GENOMIC DNA]</scope>
    <source>
        <strain evidence="8 9">RCC1871</strain>
    </source>
</reference>
<dbReference type="Proteomes" id="UP001472866">
    <property type="component" value="Chromosome 06"/>
</dbReference>
<evidence type="ECO:0000256" key="2">
    <source>
        <dbReference type="ARBA" id="ARBA00020987"/>
    </source>
</evidence>
<dbReference type="Pfam" id="PF08123">
    <property type="entry name" value="DOT1"/>
    <property type="match status" value="1"/>
</dbReference>
<evidence type="ECO:0000313" key="9">
    <source>
        <dbReference type="Proteomes" id="UP001472866"/>
    </source>
</evidence>
<evidence type="ECO:0000256" key="3">
    <source>
        <dbReference type="ARBA" id="ARBA00022853"/>
    </source>
</evidence>
<evidence type="ECO:0000256" key="1">
    <source>
        <dbReference type="ARBA" id="ARBA00012190"/>
    </source>
</evidence>